<dbReference type="Proteomes" id="UP000221110">
    <property type="component" value="Segment"/>
</dbReference>
<dbReference type="RefSeq" id="YP_009613024.1">
    <property type="nucleotide sequence ID" value="NC_042019.1"/>
</dbReference>
<proteinExistence type="predicted"/>
<evidence type="ECO:0000313" key="1">
    <source>
        <dbReference type="EMBL" id="ASU00573.1"/>
    </source>
</evidence>
<dbReference type="Pfam" id="PF11110">
    <property type="entry name" value="Phage_hub_GP28"/>
    <property type="match status" value="1"/>
</dbReference>
<organism evidence="1 2">
    <name type="scientific">Aeromonas phage AS-gz</name>
    <dbReference type="NCBI Taxonomy" id="2026082"/>
    <lineage>
        <taxon>Viruses</taxon>
        <taxon>Duplodnaviria</taxon>
        <taxon>Heunggongvirae</taxon>
        <taxon>Uroviricota</taxon>
        <taxon>Caudoviricetes</taxon>
        <taxon>Pantevenvirales</taxon>
        <taxon>Straboviridae</taxon>
        <taxon>Tulanevirus</taxon>
        <taxon>Tulanevirus asgz</taxon>
    </lineage>
</organism>
<dbReference type="GeneID" id="40089394"/>
<name>A0A223LF09_9CAUD</name>
<keyword evidence="2" id="KW-1185">Reference proteome</keyword>
<accession>A0A223LF09</accession>
<protein>
    <submittedName>
        <fullName evidence="1">Baseplate hub distal subunit</fullName>
    </submittedName>
</protein>
<dbReference type="EMBL" id="MF479730">
    <property type="protein sequence ID" value="ASU00573.1"/>
    <property type="molecule type" value="Genomic_DNA"/>
</dbReference>
<dbReference type="KEGG" id="vg:40089394"/>
<reference evidence="1 2" key="1">
    <citation type="submission" date="2017-07" db="EMBL/GenBank/DDBJ databases">
        <title>In vitro design and evaluation of phage cocktails against multidrug-resistant Aeromonas salmonicida.</title>
        <authorList>
            <person name="Chen L."/>
            <person name="Yuan S."/>
            <person name="Ma Y."/>
        </authorList>
    </citation>
    <scope>NUCLEOTIDE SEQUENCE [LARGE SCALE GENOMIC DNA]</scope>
</reference>
<sequence>MKPKLNIIPAVKNIKVNGKEITIPKLGFRHIKLLKDMQGVDSCMIELLDSIRPGLTAAEADMVILHLLAFNKKLPAVQTINGFDVDIDKAYISAKYEFELNGNILYFKPPMITDTFVSKLDILTKQYDKEKSGFDFNFEDAPAFVLDWADFIVSTISLDTPFGKINGGSNIIGII</sequence>
<dbReference type="InterPro" id="IPR024342">
    <property type="entry name" value="Phage_T4_Gp28"/>
</dbReference>
<evidence type="ECO:0000313" key="2">
    <source>
        <dbReference type="Proteomes" id="UP000221110"/>
    </source>
</evidence>